<evidence type="ECO:0000313" key="12">
    <source>
        <dbReference type="EMBL" id="UQK58574.1"/>
    </source>
</evidence>
<gene>
    <name evidence="7 12" type="primary">recA</name>
    <name evidence="12" type="ORF">M1R53_04870</name>
</gene>
<name>A0A9E7DID8_9FIRM</name>
<dbReference type="InterPro" id="IPR049428">
    <property type="entry name" value="RecA-like_N"/>
</dbReference>
<comment type="subcellular location">
    <subcellularLocation>
        <location evidence="7">Cytoplasm</location>
    </subcellularLocation>
</comment>
<protein>
    <recommendedName>
        <fullName evidence="2 7">Protein RecA</fullName>
    </recommendedName>
    <alternativeName>
        <fullName evidence="7 8">Recombinase A</fullName>
    </alternativeName>
</protein>
<keyword evidence="3 7" id="KW-0547">Nucleotide-binding</keyword>
<dbReference type="GO" id="GO:0006281">
    <property type="term" value="P:DNA repair"/>
    <property type="evidence" value="ECO:0007669"/>
    <property type="project" value="UniProtKB-UniRule"/>
</dbReference>
<accession>A0A9E7DID8</accession>
<dbReference type="PROSITE" id="PS50163">
    <property type="entry name" value="RECA_3"/>
    <property type="match status" value="1"/>
</dbReference>
<keyword evidence="7 9" id="KW-0227">DNA damage</keyword>
<dbReference type="PROSITE" id="PS00321">
    <property type="entry name" value="RECA_1"/>
    <property type="match status" value="1"/>
</dbReference>
<proteinExistence type="inferred from homology"/>
<dbReference type="SUPFAM" id="SSF54752">
    <property type="entry name" value="RecA protein, C-terminal domain"/>
    <property type="match status" value="1"/>
</dbReference>
<dbReference type="HAMAP" id="MF_00268">
    <property type="entry name" value="RecA"/>
    <property type="match status" value="1"/>
</dbReference>
<evidence type="ECO:0000256" key="9">
    <source>
        <dbReference type="RuleBase" id="RU004527"/>
    </source>
</evidence>
<dbReference type="Proteomes" id="UP000831151">
    <property type="component" value="Chromosome"/>
</dbReference>
<keyword evidence="7 8" id="KW-0234">DNA repair</keyword>
<dbReference type="PROSITE" id="PS50162">
    <property type="entry name" value="RECA_2"/>
    <property type="match status" value="1"/>
</dbReference>
<dbReference type="InterPro" id="IPR020588">
    <property type="entry name" value="RecA_ATP-bd"/>
</dbReference>
<dbReference type="GO" id="GO:0005829">
    <property type="term" value="C:cytosol"/>
    <property type="evidence" value="ECO:0007669"/>
    <property type="project" value="TreeGrafter"/>
</dbReference>
<keyword evidence="13" id="KW-1185">Reference proteome</keyword>
<evidence type="ECO:0000256" key="1">
    <source>
        <dbReference type="ARBA" id="ARBA00009391"/>
    </source>
</evidence>
<dbReference type="InterPro" id="IPR023400">
    <property type="entry name" value="RecA_C_sf"/>
</dbReference>
<dbReference type="GO" id="GO:0005524">
    <property type="term" value="F:ATP binding"/>
    <property type="evidence" value="ECO:0007669"/>
    <property type="project" value="UniProtKB-UniRule"/>
</dbReference>
<keyword evidence="4 7" id="KW-0067">ATP-binding</keyword>
<dbReference type="FunFam" id="3.40.50.300:FF:000087">
    <property type="entry name" value="Recombinase RecA"/>
    <property type="match status" value="1"/>
</dbReference>
<dbReference type="PRINTS" id="PR00142">
    <property type="entry name" value="RECA"/>
</dbReference>
<dbReference type="Pfam" id="PF00154">
    <property type="entry name" value="RecA_N"/>
    <property type="match status" value="1"/>
</dbReference>
<feature type="domain" description="RecA family profile 1" evidence="10">
    <location>
        <begin position="36"/>
        <end position="195"/>
    </location>
</feature>
<keyword evidence="7" id="KW-0963">Cytoplasm</keyword>
<evidence type="ECO:0000256" key="7">
    <source>
        <dbReference type="HAMAP-Rule" id="MF_00268"/>
    </source>
</evidence>
<keyword evidence="6 7" id="KW-0233">DNA recombination</keyword>
<sequence length="351" mass="38305">MDMNEREKALDEALKKIEKDFGKGSIMRLGDHAKLNIESIPTGCLSLDMALGIGGIPKGRIIEIYGPESSGKTTLTLHIIAECQKRGGTAAFIDAEHALDPQYARNLGVDIDKLIVSQPDNGEQGLDIAEALVRSGAVDLVVVDSVAALVPKTEIEGAMGDATIGLQARLMSQAMRKLSGVISKTNSTVVFINQLREKIGIMFGSPETTTGGKALKFYSSVRLDIRKFDVIKQKEETAVGKKEDVIVGNRVRVKVVKNKVAPPFKVVEFDIMYGTGISKEGDILDVAVDRGIVEKAGAWFSYNGEKLGQGRENVKQLFKEKPELMEEIELKVREASKKEDEALEAEENTEE</sequence>
<evidence type="ECO:0000256" key="5">
    <source>
        <dbReference type="ARBA" id="ARBA00023125"/>
    </source>
</evidence>
<dbReference type="CDD" id="cd00983">
    <property type="entry name" value="RecA"/>
    <property type="match status" value="1"/>
</dbReference>
<feature type="binding site" evidence="7">
    <location>
        <begin position="66"/>
        <end position="73"/>
    </location>
    <ligand>
        <name>ATP</name>
        <dbReference type="ChEBI" id="CHEBI:30616"/>
    </ligand>
</feature>
<dbReference type="GO" id="GO:0006310">
    <property type="term" value="P:DNA recombination"/>
    <property type="evidence" value="ECO:0007669"/>
    <property type="project" value="UniProtKB-UniRule"/>
</dbReference>
<evidence type="ECO:0000313" key="13">
    <source>
        <dbReference type="Proteomes" id="UP000831151"/>
    </source>
</evidence>
<dbReference type="KEGG" id="fms:M1R53_04870"/>
<evidence type="ECO:0000259" key="10">
    <source>
        <dbReference type="PROSITE" id="PS50162"/>
    </source>
</evidence>
<dbReference type="PANTHER" id="PTHR45900:SF1">
    <property type="entry name" value="MITOCHONDRIAL DNA REPAIR PROTEIN RECA HOMOLOG-RELATED"/>
    <property type="match status" value="1"/>
</dbReference>
<organism evidence="12 13">
    <name type="scientific">Fenollaria massiliensis</name>
    <dbReference type="NCBI Taxonomy" id="938288"/>
    <lineage>
        <taxon>Bacteria</taxon>
        <taxon>Bacillati</taxon>
        <taxon>Bacillota</taxon>
        <taxon>Clostridia</taxon>
        <taxon>Eubacteriales</taxon>
        <taxon>Fenollaria</taxon>
    </lineage>
</organism>
<evidence type="ECO:0000256" key="3">
    <source>
        <dbReference type="ARBA" id="ARBA00022741"/>
    </source>
</evidence>
<dbReference type="InterPro" id="IPR020587">
    <property type="entry name" value="RecA_monomer-monomer_interface"/>
</dbReference>
<dbReference type="EMBL" id="CP096649">
    <property type="protein sequence ID" value="UQK58574.1"/>
    <property type="molecule type" value="Genomic_DNA"/>
</dbReference>
<dbReference type="InterPro" id="IPR027417">
    <property type="entry name" value="P-loop_NTPase"/>
</dbReference>
<feature type="domain" description="RecA family profile 2" evidence="11">
    <location>
        <begin position="200"/>
        <end position="282"/>
    </location>
</feature>
<dbReference type="GO" id="GO:0003684">
    <property type="term" value="F:damaged DNA binding"/>
    <property type="evidence" value="ECO:0007669"/>
    <property type="project" value="UniProtKB-UniRule"/>
</dbReference>
<dbReference type="GO" id="GO:0003697">
    <property type="term" value="F:single-stranded DNA binding"/>
    <property type="evidence" value="ECO:0007669"/>
    <property type="project" value="UniProtKB-UniRule"/>
</dbReference>
<dbReference type="GO" id="GO:0009432">
    <property type="term" value="P:SOS response"/>
    <property type="evidence" value="ECO:0007669"/>
    <property type="project" value="UniProtKB-UniRule"/>
</dbReference>
<dbReference type="AlphaFoldDB" id="A0A9E7DID8"/>
<evidence type="ECO:0000256" key="2">
    <source>
        <dbReference type="ARBA" id="ARBA00015553"/>
    </source>
</evidence>
<dbReference type="Gene3D" id="3.40.50.300">
    <property type="entry name" value="P-loop containing nucleotide triphosphate hydrolases"/>
    <property type="match status" value="1"/>
</dbReference>
<comment type="similarity">
    <text evidence="1 7 9">Belongs to the RecA family.</text>
</comment>
<dbReference type="SUPFAM" id="SSF52540">
    <property type="entry name" value="P-loop containing nucleoside triphosphate hydrolases"/>
    <property type="match status" value="1"/>
</dbReference>
<evidence type="ECO:0000256" key="4">
    <source>
        <dbReference type="ARBA" id="ARBA00022840"/>
    </source>
</evidence>
<dbReference type="PANTHER" id="PTHR45900">
    <property type="entry name" value="RECA"/>
    <property type="match status" value="1"/>
</dbReference>
<dbReference type="NCBIfam" id="TIGR02012">
    <property type="entry name" value="tigrfam_recA"/>
    <property type="match status" value="1"/>
</dbReference>
<dbReference type="InterPro" id="IPR013765">
    <property type="entry name" value="DNA_recomb/repair_RecA"/>
</dbReference>
<keyword evidence="5 7" id="KW-0238">DNA-binding</keyword>
<evidence type="ECO:0000259" key="11">
    <source>
        <dbReference type="PROSITE" id="PS50163"/>
    </source>
</evidence>
<dbReference type="Pfam" id="PF21096">
    <property type="entry name" value="RecA_C"/>
    <property type="match status" value="1"/>
</dbReference>
<dbReference type="InterPro" id="IPR003593">
    <property type="entry name" value="AAA+_ATPase"/>
</dbReference>
<dbReference type="InterPro" id="IPR049261">
    <property type="entry name" value="RecA-like_C"/>
</dbReference>
<dbReference type="SMART" id="SM00382">
    <property type="entry name" value="AAA"/>
    <property type="match status" value="1"/>
</dbReference>
<evidence type="ECO:0000256" key="8">
    <source>
        <dbReference type="RuleBase" id="RU000526"/>
    </source>
</evidence>
<dbReference type="GO" id="GO:0140664">
    <property type="term" value="F:ATP-dependent DNA damage sensor activity"/>
    <property type="evidence" value="ECO:0007669"/>
    <property type="project" value="InterPro"/>
</dbReference>
<dbReference type="InterPro" id="IPR020584">
    <property type="entry name" value="DNA_recomb/repair_RecA_CS"/>
</dbReference>
<keyword evidence="7 8" id="KW-0742">SOS response</keyword>
<reference evidence="12" key="1">
    <citation type="submission" date="2022-04" db="EMBL/GenBank/DDBJ databases">
        <title>Complete genome sequences of Ezakiella coagulans and Fenollaria massiliensis.</title>
        <authorList>
            <person name="France M.T."/>
            <person name="Clifford J."/>
            <person name="Narina S."/>
            <person name="Rutt L."/>
            <person name="Ravel J."/>
        </authorList>
    </citation>
    <scope>NUCLEOTIDE SEQUENCE</scope>
    <source>
        <strain evidence="12">C0061C2</strain>
    </source>
</reference>
<evidence type="ECO:0000256" key="6">
    <source>
        <dbReference type="ARBA" id="ARBA00023172"/>
    </source>
</evidence>
<comment type="function">
    <text evidence="7">Can catalyze the hydrolysis of ATP in the presence of single-stranded DNA, the ATP-dependent uptake of single-stranded DNA by duplex DNA, and the ATP-dependent hybridization of homologous single-stranded DNAs. It interacts with LexA causing its activation and leading to its autocatalytic cleavage.</text>
</comment>